<keyword evidence="4" id="KW-0560">Oxidoreductase</keyword>
<dbReference type="InterPro" id="IPR036188">
    <property type="entry name" value="FAD/NAD-bd_sf"/>
</dbReference>
<evidence type="ECO:0000313" key="5">
    <source>
        <dbReference type="EMBL" id="TQF69508.1"/>
    </source>
</evidence>
<keyword evidence="2" id="KW-0285">Flavoprotein</keyword>
<evidence type="ECO:0000256" key="3">
    <source>
        <dbReference type="ARBA" id="ARBA00022827"/>
    </source>
</evidence>
<evidence type="ECO:0000313" key="6">
    <source>
        <dbReference type="Proteomes" id="UP000316256"/>
    </source>
</evidence>
<dbReference type="GO" id="GO:0050661">
    <property type="term" value="F:NADP binding"/>
    <property type="evidence" value="ECO:0007669"/>
    <property type="project" value="InterPro"/>
</dbReference>
<reference evidence="5 6" key="1">
    <citation type="submission" date="2019-06" db="EMBL/GenBank/DDBJ databases">
        <title>Rhodococcus spaelei sp. nov., isolated from a cave.</title>
        <authorList>
            <person name="Lee S.D."/>
        </authorList>
    </citation>
    <scope>NUCLEOTIDE SEQUENCE [LARGE SCALE GENOMIC DNA]</scope>
    <source>
        <strain evidence="5 6">C9-5</strain>
    </source>
</reference>
<dbReference type="OrthoDB" id="5168853at2"/>
<dbReference type="SUPFAM" id="SSF51905">
    <property type="entry name" value="FAD/NAD(P)-binding domain"/>
    <property type="match status" value="1"/>
</dbReference>
<evidence type="ECO:0000256" key="2">
    <source>
        <dbReference type="ARBA" id="ARBA00022630"/>
    </source>
</evidence>
<dbReference type="EMBL" id="VIGH01000004">
    <property type="protein sequence ID" value="TQF69508.1"/>
    <property type="molecule type" value="Genomic_DNA"/>
</dbReference>
<evidence type="ECO:0000256" key="1">
    <source>
        <dbReference type="ARBA" id="ARBA00010139"/>
    </source>
</evidence>
<dbReference type="Proteomes" id="UP000316256">
    <property type="component" value="Unassembled WGS sequence"/>
</dbReference>
<comment type="similarity">
    <text evidence="1">Belongs to the FAD-binding monooxygenase family.</text>
</comment>
<dbReference type="GO" id="GO:0050660">
    <property type="term" value="F:flavin adenine dinucleotide binding"/>
    <property type="evidence" value="ECO:0007669"/>
    <property type="project" value="InterPro"/>
</dbReference>
<sequence length="482" mass="53822">MAIQLRKAGRSDFVVLEKADDVGGTWRENTYPGCACDVPSHMYSFSFEPNPGWSKLWSGQAEILDYLRGLADKYDLRRNIHFGRRTTGGYWDGVENRWHVRTDDGSEYVAQYLVSGIGALHVPSVPDLPGIENFGGVAFHSARWNHDYDLAGKKVAVIGTGASAIQFVPEIVDRVGQLQLYQRTPAWVVPRKNFSLPPRAQRVFRRVPLVRRAFRNVIYWISEGLAIGLNGHANLMAPLEKVAKKNIARAIEDPELQRKLTPHYRIGCKRILWSDDYYPALAKSNVEIVTDRIERVTEGGVVTADGTERDVDAIIYGTGFHVTDGFDSMNVVGVDGRQLVPYWNEHGIATHLGITTEGFPNAFFLLGPNTGLGHNSVVFMIEQQIRYVMAAIRVVDDAGAEALTVRRAAQDRFNTDIQRRLSKGVWTNGGCVSWYLDAKGVNRTIWPGFTWQYWLRTRKVDPADFDLIGARPASASGVASGN</sequence>
<keyword evidence="6" id="KW-1185">Reference proteome</keyword>
<keyword evidence="3" id="KW-0274">FAD</keyword>
<protein>
    <submittedName>
        <fullName evidence="5">NAD(P)/FAD-dependent oxidoreductase</fullName>
    </submittedName>
</protein>
<gene>
    <name evidence="5" type="ORF">FK531_11975</name>
</gene>
<dbReference type="Gene3D" id="3.50.50.60">
    <property type="entry name" value="FAD/NAD(P)-binding domain"/>
    <property type="match status" value="2"/>
</dbReference>
<dbReference type="PANTHER" id="PTHR42877:SF4">
    <property type="entry name" value="FAD_NAD(P)-BINDING DOMAIN-CONTAINING PROTEIN-RELATED"/>
    <property type="match status" value="1"/>
</dbReference>
<dbReference type="Pfam" id="PF00743">
    <property type="entry name" value="FMO-like"/>
    <property type="match status" value="1"/>
</dbReference>
<proteinExistence type="inferred from homology"/>
<dbReference type="GO" id="GO:0004499">
    <property type="term" value="F:N,N-dimethylaniline monooxygenase activity"/>
    <property type="evidence" value="ECO:0007669"/>
    <property type="project" value="InterPro"/>
</dbReference>
<evidence type="ECO:0000256" key="4">
    <source>
        <dbReference type="ARBA" id="ARBA00023002"/>
    </source>
</evidence>
<comment type="caution">
    <text evidence="5">The sequence shown here is derived from an EMBL/GenBank/DDBJ whole genome shotgun (WGS) entry which is preliminary data.</text>
</comment>
<name>A0A541BB77_9NOCA</name>
<dbReference type="InterPro" id="IPR051209">
    <property type="entry name" value="FAD-bind_Monooxygenase_sf"/>
</dbReference>
<dbReference type="AlphaFoldDB" id="A0A541BB77"/>
<accession>A0A541BB77</accession>
<organism evidence="5 6">
    <name type="scientific">Rhodococcus spelaei</name>
    <dbReference type="NCBI Taxonomy" id="2546320"/>
    <lineage>
        <taxon>Bacteria</taxon>
        <taxon>Bacillati</taxon>
        <taxon>Actinomycetota</taxon>
        <taxon>Actinomycetes</taxon>
        <taxon>Mycobacteriales</taxon>
        <taxon>Nocardiaceae</taxon>
        <taxon>Rhodococcus</taxon>
    </lineage>
</organism>
<dbReference type="PANTHER" id="PTHR42877">
    <property type="entry name" value="L-ORNITHINE N(5)-MONOOXYGENASE-RELATED"/>
    <property type="match status" value="1"/>
</dbReference>
<dbReference type="InterPro" id="IPR020946">
    <property type="entry name" value="Flavin_mOase-like"/>
</dbReference>